<evidence type="ECO:0000313" key="2">
    <source>
        <dbReference type="Proteomes" id="UP001497535"/>
    </source>
</evidence>
<evidence type="ECO:0000313" key="1">
    <source>
        <dbReference type="EMBL" id="CAK5076348.1"/>
    </source>
</evidence>
<reference evidence="1" key="1">
    <citation type="submission" date="2023-11" db="EMBL/GenBank/DDBJ databases">
        <authorList>
            <person name="Poullet M."/>
        </authorList>
    </citation>
    <scope>NUCLEOTIDE SEQUENCE</scope>
    <source>
        <strain evidence="1">E1834</strain>
    </source>
</reference>
<organism evidence="1 2">
    <name type="scientific">Meloidogyne enterolobii</name>
    <name type="common">Root-knot nematode worm</name>
    <name type="synonym">Meloidogyne mayaguensis</name>
    <dbReference type="NCBI Taxonomy" id="390850"/>
    <lineage>
        <taxon>Eukaryota</taxon>
        <taxon>Metazoa</taxon>
        <taxon>Ecdysozoa</taxon>
        <taxon>Nematoda</taxon>
        <taxon>Chromadorea</taxon>
        <taxon>Rhabditida</taxon>
        <taxon>Tylenchina</taxon>
        <taxon>Tylenchomorpha</taxon>
        <taxon>Tylenchoidea</taxon>
        <taxon>Meloidogynidae</taxon>
        <taxon>Meloidogyninae</taxon>
        <taxon>Meloidogyne</taxon>
    </lineage>
</organism>
<sequence>MDNISLESVYEAVNALNGPDPSRNGAAIKWLEQFQKSIDAWTIADRILNEARSSDACLFAAQTLRNKLLYQMHELPSDSYVALRDSLFNIETKLGRNVSSILVQICAALSDLYIQVVEWRGFIPQLIALFGVQGNTRNQQIFLNFFRIFPEELYNRRLKIGENRRHEVELEMAAETVQVLNILVNFLFKFYYKY</sequence>
<proteinExistence type="predicted"/>
<comment type="caution">
    <text evidence="1">The sequence shown here is derived from an EMBL/GenBank/DDBJ whole genome shotgun (WGS) entry which is preliminary data.</text>
</comment>
<dbReference type="EMBL" id="CAVMJV010000030">
    <property type="protein sequence ID" value="CAK5076348.1"/>
    <property type="molecule type" value="Genomic_DNA"/>
</dbReference>
<dbReference type="Proteomes" id="UP001497535">
    <property type="component" value="Unassembled WGS sequence"/>
</dbReference>
<gene>
    <name evidence="1" type="ORF">MENTE1834_LOCUS23212</name>
</gene>
<name>A0ACB0ZBQ3_MELEN</name>
<keyword evidence="2" id="KW-1185">Reference proteome</keyword>
<accession>A0ACB0ZBQ3</accession>
<protein>
    <submittedName>
        <fullName evidence="1">Uncharacterized protein</fullName>
    </submittedName>
</protein>